<sequence>MEAEGWFTRYVRPDESTIVNTHDGRNDFVIVPSHRTADFMHSVNQTEKSPQYSIHSIGWNNYWRGEFGISIPEYRLNYAGHYLLETEEARAAQVKDFVTGRTDDFKNFVRARISASWSAPVNLVSNIMAGATGYLATIKWHPNSFESLLKNPKAIWGLSDSEVEKVLGKGWTKSRLNSGESWKFTQDSGDGFVSYTTGNSHHPNSTYYKINSGCSGKTKVVGEGFRPAKDDKSRIIYGKYSKYN</sequence>
<dbReference type="Proteomes" id="UP000286402">
    <property type="component" value="Unassembled WGS sequence"/>
</dbReference>
<organism evidence="1 2">
    <name type="scientific">Sphingobacterium siyangense</name>
    <dbReference type="NCBI Taxonomy" id="459529"/>
    <lineage>
        <taxon>Bacteria</taxon>
        <taxon>Pseudomonadati</taxon>
        <taxon>Bacteroidota</taxon>
        <taxon>Sphingobacteriia</taxon>
        <taxon>Sphingobacteriales</taxon>
        <taxon>Sphingobacteriaceae</taxon>
        <taxon>Sphingobacterium</taxon>
    </lineage>
</organism>
<dbReference type="AlphaFoldDB" id="A0A420G173"/>
<evidence type="ECO:0000313" key="1">
    <source>
        <dbReference type="EMBL" id="RKF38931.1"/>
    </source>
</evidence>
<dbReference type="EMBL" id="MCAQ01000006">
    <property type="protein sequence ID" value="RKF38931.1"/>
    <property type="molecule type" value="Genomic_DNA"/>
</dbReference>
<gene>
    <name evidence="1" type="ORF">BCY89_26660</name>
</gene>
<protein>
    <submittedName>
        <fullName evidence="1">Uncharacterized protein</fullName>
    </submittedName>
</protein>
<comment type="caution">
    <text evidence="1">The sequence shown here is derived from an EMBL/GenBank/DDBJ whole genome shotgun (WGS) entry which is preliminary data.</text>
</comment>
<keyword evidence="2" id="KW-1185">Reference proteome</keyword>
<name>A0A420G173_9SPHI</name>
<accession>A0A420G173</accession>
<proteinExistence type="predicted"/>
<reference evidence="1 2" key="1">
    <citation type="submission" date="2016-07" db="EMBL/GenBank/DDBJ databases">
        <title>Genome analysis of Sphingobacterium siyangense T12B17.</title>
        <authorList>
            <person name="Xu D."/>
            <person name="Su Y."/>
            <person name="Zheng S."/>
        </authorList>
    </citation>
    <scope>NUCLEOTIDE SEQUENCE [LARGE SCALE GENOMIC DNA]</scope>
    <source>
        <strain evidence="1 2">T12B17</strain>
    </source>
</reference>
<evidence type="ECO:0000313" key="2">
    <source>
        <dbReference type="Proteomes" id="UP000286402"/>
    </source>
</evidence>